<reference evidence="2" key="1">
    <citation type="submission" date="2020-12" db="EMBL/GenBank/DDBJ databases">
        <title>Metabolic potential, ecology and presence of endohyphal bacteria is reflected in genomic diversity of Mucoromycotina.</title>
        <authorList>
            <person name="Muszewska A."/>
            <person name="Okrasinska A."/>
            <person name="Steczkiewicz K."/>
            <person name="Drgas O."/>
            <person name="Orlowska M."/>
            <person name="Perlinska-Lenart U."/>
            <person name="Aleksandrzak-Piekarczyk T."/>
            <person name="Szatraj K."/>
            <person name="Zielenkiewicz U."/>
            <person name="Pilsyk S."/>
            <person name="Malc E."/>
            <person name="Mieczkowski P."/>
            <person name="Kruszewska J.S."/>
            <person name="Biernat P."/>
            <person name="Pawlowska J."/>
        </authorList>
    </citation>
    <scope>NUCLEOTIDE SEQUENCE</scope>
    <source>
        <strain evidence="2">WA0000017839</strain>
    </source>
</reference>
<gene>
    <name evidence="2" type="ORF">INT47_008632</name>
</gene>
<dbReference type="EMBL" id="JAEPRD010000109">
    <property type="protein sequence ID" value="KAG2198528.1"/>
    <property type="molecule type" value="Genomic_DNA"/>
</dbReference>
<keyword evidence="3" id="KW-1185">Reference proteome</keyword>
<dbReference type="OrthoDB" id="21648at2759"/>
<dbReference type="AlphaFoldDB" id="A0A8H7QTK2"/>
<evidence type="ECO:0008006" key="4">
    <source>
        <dbReference type="Google" id="ProtNLM"/>
    </source>
</evidence>
<feature type="region of interest" description="Disordered" evidence="1">
    <location>
        <begin position="1"/>
        <end position="22"/>
    </location>
</feature>
<organism evidence="2 3">
    <name type="scientific">Mucor saturninus</name>
    <dbReference type="NCBI Taxonomy" id="64648"/>
    <lineage>
        <taxon>Eukaryota</taxon>
        <taxon>Fungi</taxon>
        <taxon>Fungi incertae sedis</taxon>
        <taxon>Mucoromycota</taxon>
        <taxon>Mucoromycotina</taxon>
        <taxon>Mucoromycetes</taxon>
        <taxon>Mucorales</taxon>
        <taxon>Mucorineae</taxon>
        <taxon>Mucoraceae</taxon>
        <taxon>Mucor</taxon>
    </lineage>
</organism>
<evidence type="ECO:0000313" key="2">
    <source>
        <dbReference type="EMBL" id="KAG2198528.1"/>
    </source>
</evidence>
<proteinExistence type="predicted"/>
<accession>A0A8H7QTK2</accession>
<evidence type="ECO:0000256" key="1">
    <source>
        <dbReference type="SAM" id="MobiDB-lite"/>
    </source>
</evidence>
<feature type="region of interest" description="Disordered" evidence="1">
    <location>
        <begin position="457"/>
        <end position="491"/>
    </location>
</feature>
<name>A0A8H7QTK2_9FUNG</name>
<feature type="compositionally biased region" description="Low complexity" evidence="1">
    <location>
        <begin position="472"/>
        <end position="484"/>
    </location>
</feature>
<feature type="region of interest" description="Disordered" evidence="1">
    <location>
        <begin position="256"/>
        <end position="284"/>
    </location>
</feature>
<sequence length="491" mass="56088">MPTTRLTAGKSPMESSTVMKESSLESRKEIFEAKKKREALLDPTPKQRIMVQFLEAILNVDKRYLLWTPRHENAITFDIIEDRVYKGKYKDINALKSDFDELLLTILPFTRSSHTDMDAFKELYAFAENSLRFESKRLNQPITESETLYQLSALFRPTPDGYAFTDMTLKNSSAGPLTNLPSNVQEIIIHPAPPAREEEVPSLKQVVAPPPKYFAKTLKHEDKPILPIQWLDFGAFSSFAPASDSNNANATYEHTYMGRSAKRHKRQENQPKSTTSSMEKESDTEINASWLAQQGLDINVIEAAMDKAPENVNEELERNSELLEELVNYQKTRFTDGKESDWKAVNEKEIEIAKILESNMTSMLARLPPNATTNNDVIEKTMERLPMFESAYRGTLPPHKIFSFPTTEKAENLPPYANITPTYSKDNWRLVKVSPLPPKDLKDTHGPPLVSMLEQQQLNFFSKPPFPPPLPQQQQQRVPTPGQPFAFQQRR</sequence>
<protein>
    <recommendedName>
        <fullName evidence="4">Bromo domain-containing protein</fullName>
    </recommendedName>
</protein>
<comment type="caution">
    <text evidence="2">The sequence shown here is derived from an EMBL/GenBank/DDBJ whole genome shotgun (WGS) entry which is preliminary data.</text>
</comment>
<dbReference type="Proteomes" id="UP000603453">
    <property type="component" value="Unassembled WGS sequence"/>
</dbReference>
<evidence type="ECO:0000313" key="3">
    <source>
        <dbReference type="Proteomes" id="UP000603453"/>
    </source>
</evidence>